<keyword evidence="2" id="KW-1185">Reference proteome</keyword>
<accession>A0A1T5KZ78</accession>
<dbReference type="Proteomes" id="UP000189777">
    <property type="component" value="Unassembled WGS sequence"/>
</dbReference>
<dbReference type="AlphaFoldDB" id="A0A1T5KZ78"/>
<dbReference type="OrthoDB" id="3214648at2"/>
<organism evidence="1 2">
    <name type="scientific">Krasilnikoviella flava</name>
    <dbReference type="NCBI Taxonomy" id="526729"/>
    <lineage>
        <taxon>Bacteria</taxon>
        <taxon>Bacillati</taxon>
        <taxon>Actinomycetota</taxon>
        <taxon>Actinomycetes</taxon>
        <taxon>Micrococcales</taxon>
        <taxon>Promicromonosporaceae</taxon>
        <taxon>Krasilnikoviella</taxon>
    </lineage>
</organism>
<evidence type="ECO:0000313" key="1">
    <source>
        <dbReference type="EMBL" id="SKC69096.1"/>
    </source>
</evidence>
<evidence type="ECO:0000313" key="2">
    <source>
        <dbReference type="Proteomes" id="UP000189777"/>
    </source>
</evidence>
<protein>
    <submittedName>
        <fullName evidence="1">Uncharacterized protein</fullName>
    </submittedName>
</protein>
<dbReference type="EMBL" id="FUZQ01000004">
    <property type="protein sequence ID" value="SKC69096.1"/>
    <property type="molecule type" value="Genomic_DNA"/>
</dbReference>
<dbReference type="RefSeq" id="WP_079574969.1">
    <property type="nucleotide sequence ID" value="NZ_FUZQ01000004.1"/>
</dbReference>
<reference evidence="1 2" key="1">
    <citation type="submission" date="2017-02" db="EMBL/GenBank/DDBJ databases">
        <authorList>
            <person name="Peterson S.W."/>
        </authorList>
    </citation>
    <scope>NUCLEOTIDE SEQUENCE [LARGE SCALE GENOMIC DNA]</scope>
    <source>
        <strain evidence="1 2">DSM 21481</strain>
    </source>
</reference>
<name>A0A1T5KZ78_9MICO</name>
<sequence>MIRPRWEWALDDAEGRVLSVPSPVFTTQYDAEQWLGEHWRELAAGSATSARLLHDGSQVTPGVVLPSV</sequence>
<dbReference type="STRING" id="526729.SAMN04324258_2702"/>
<gene>
    <name evidence="1" type="ORF">SAMN04324258_2702</name>
</gene>
<proteinExistence type="predicted"/>